<keyword evidence="3 5" id="KW-0067">ATP-binding</keyword>
<comment type="caution">
    <text evidence="5">The sequence shown here is derived from an EMBL/GenBank/DDBJ whole genome shotgun (WGS) entry which is preliminary data.</text>
</comment>
<feature type="domain" description="ABC transporter" evidence="4">
    <location>
        <begin position="5"/>
        <end position="230"/>
    </location>
</feature>
<dbReference type="RefSeq" id="WP_031389453.1">
    <property type="nucleotide sequence ID" value="NZ_JPNB01000001.1"/>
</dbReference>
<dbReference type="Proteomes" id="UP000295718">
    <property type="component" value="Unassembled WGS sequence"/>
</dbReference>
<name>A0A4R1QX37_9FIRM</name>
<dbReference type="InterPro" id="IPR003439">
    <property type="entry name" value="ABC_transporter-like_ATP-bd"/>
</dbReference>
<dbReference type="PANTHER" id="PTHR42939">
    <property type="entry name" value="ABC TRANSPORTER ATP-BINDING PROTEIN ALBC-RELATED"/>
    <property type="match status" value="1"/>
</dbReference>
<dbReference type="EMBL" id="SLUO01000013">
    <property type="protein sequence ID" value="TCL55974.1"/>
    <property type="molecule type" value="Genomic_DNA"/>
</dbReference>
<dbReference type="SMART" id="SM00382">
    <property type="entry name" value="AAA"/>
    <property type="match status" value="1"/>
</dbReference>
<dbReference type="InterPro" id="IPR051782">
    <property type="entry name" value="ABC_Transporter_VariousFunc"/>
</dbReference>
<dbReference type="SUPFAM" id="SSF52540">
    <property type="entry name" value="P-loop containing nucleoside triphosphate hydrolases"/>
    <property type="match status" value="1"/>
</dbReference>
<reference evidence="5 6" key="1">
    <citation type="submission" date="2019-03" db="EMBL/GenBank/DDBJ databases">
        <title>Genomic Encyclopedia of Type Strains, Phase IV (KMG-IV): sequencing the most valuable type-strain genomes for metagenomic binning, comparative biology and taxonomic classification.</title>
        <authorList>
            <person name="Goeker M."/>
        </authorList>
    </citation>
    <scope>NUCLEOTIDE SEQUENCE [LARGE SCALE GENOMIC DNA]</scope>
    <source>
        <strain evidence="5 6">DSM 100556</strain>
    </source>
</reference>
<sequence>MEDLLKVEHLNKRVGEFCLKDISFSLKPGYIMGLLGVNGAGKTTLIHTILNLYKKDGGGVYVDDMEMEEEERAVKDKIGFVLDENMFEESMSVIRNAKGFGKLYSKFDEELFRIFCKNFGIPLNKTVGSLSTGMKVRFQLAFALSHDAVLFIMDEPAAGLDPLFRKELMRYMQEIVEDGTRSVLFSTHITEDLEKMSDYIVLMRDGAVFLSMPTVDLKERYRIVYGTKEQIETLPFFRVIYKEYGEYGSYAFLESTEGEDYGEYEVKEPLLEDIMYCLEKGGYSYV</sequence>
<gene>
    <name evidence="5" type="ORF">EDD76_113112</name>
</gene>
<keyword evidence="1" id="KW-0813">Transport</keyword>
<dbReference type="InterPro" id="IPR027417">
    <property type="entry name" value="P-loop_NTPase"/>
</dbReference>
<proteinExistence type="predicted"/>
<protein>
    <submittedName>
        <fullName evidence="5">ABC-2 type transport system ATP-binding protein</fullName>
    </submittedName>
</protein>
<evidence type="ECO:0000259" key="4">
    <source>
        <dbReference type="PROSITE" id="PS50893"/>
    </source>
</evidence>
<evidence type="ECO:0000256" key="3">
    <source>
        <dbReference type="ARBA" id="ARBA00022840"/>
    </source>
</evidence>
<evidence type="ECO:0000313" key="6">
    <source>
        <dbReference type="Proteomes" id="UP000295718"/>
    </source>
</evidence>
<dbReference type="GO" id="GO:0005524">
    <property type="term" value="F:ATP binding"/>
    <property type="evidence" value="ECO:0007669"/>
    <property type="project" value="UniProtKB-KW"/>
</dbReference>
<accession>A0A4R1QX37</accession>
<dbReference type="Gene3D" id="3.40.50.300">
    <property type="entry name" value="P-loop containing nucleotide triphosphate hydrolases"/>
    <property type="match status" value="1"/>
</dbReference>
<dbReference type="STRING" id="1469948.GCA_000732725_00697"/>
<keyword evidence="2" id="KW-0547">Nucleotide-binding</keyword>
<evidence type="ECO:0000313" key="5">
    <source>
        <dbReference type="EMBL" id="TCL55974.1"/>
    </source>
</evidence>
<dbReference type="PANTHER" id="PTHR42939:SF3">
    <property type="entry name" value="ABC TRANSPORTER ATP-BINDING COMPONENT"/>
    <property type="match status" value="1"/>
</dbReference>
<dbReference type="AlphaFoldDB" id="A0A4R1QX37"/>
<organism evidence="5 6">
    <name type="scientific">Kineothrix alysoides</name>
    <dbReference type="NCBI Taxonomy" id="1469948"/>
    <lineage>
        <taxon>Bacteria</taxon>
        <taxon>Bacillati</taxon>
        <taxon>Bacillota</taxon>
        <taxon>Clostridia</taxon>
        <taxon>Lachnospirales</taxon>
        <taxon>Lachnospiraceae</taxon>
        <taxon>Kineothrix</taxon>
    </lineage>
</organism>
<dbReference type="InterPro" id="IPR003593">
    <property type="entry name" value="AAA+_ATPase"/>
</dbReference>
<keyword evidence="6" id="KW-1185">Reference proteome</keyword>
<dbReference type="CDD" id="cd03230">
    <property type="entry name" value="ABC_DR_subfamily_A"/>
    <property type="match status" value="1"/>
</dbReference>
<dbReference type="GO" id="GO:0016887">
    <property type="term" value="F:ATP hydrolysis activity"/>
    <property type="evidence" value="ECO:0007669"/>
    <property type="project" value="InterPro"/>
</dbReference>
<dbReference type="Pfam" id="PF00005">
    <property type="entry name" value="ABC_tran"/>
    <property type="match status" value="1"/>
</dbReference>
<dbReference type="PROSITE" id="PS50893">
    <property type="entry name" value="ABC_TRANSPORTER_2"/>
    <property type="match status" value="1"/>
</dbReference>
<evidence type="ECO:0000256" key="2">
    <source>
        <dbReference type="ARBA" id="ARBA00022741"/>
    </source>
</evidence>
<dbReference type="OrthoDB" id="9804819at2"/>
<evidence type="ECO:0000256" key="1">
    <source>
        <dbReference type="ARBA" id="ARBA00022448"/>
    </source>
</evidence>